<keyword evidence="1" id="KW-0812">Transmembrane</keyword>
<name>A0AAV5UM04_9BILA</name>
<keyword evidence="1" id="KW-1133">Transmembrane helix</keyword>
<feature type="transmembrane region" description="Helical" evidence="1">
    <location>
        <begin position="74"/>
        <end position="91"/>
    </location>
</feature>
<feature type="transmembrane region" description="Helical" evidence="1">
    <location>
        <begin position="30"/>
        <end position="54"/>
    </location>
</feature>
<proteinExistence type="predicted"/>
<dbReference type="AlphaFoldDB" id="A0AAV5UM04"/>
<dbReference type="Proteomes" id="UP001432027">
    <property type="component" value="Unassembled WGS sequence"/>
</dbReference>
<evidence type="ECO:0000313" key="2">
    <source>
        <dbReference type="EMBL" id="GMT07223.1"/>
    </source>
</evidence>
<accession>A0AAV5UM04</accession>
<sequence>MFHVKTDSFFFLAETGVFASPLTKLCNHCMLVIGFSFVAALNLAAGAGLISFAFQTDAVGTVATFFARAKVAGAGAGVLSWICFGGCAIGCEPRFLLQLKDFSALEITP</sequence>
<reference evidence="2" key="1">
    <citation type="submission" date="2023-10" db="EMBL/GenBank/DDBJ databases">
        <title>Genome assembly of Pristionchus species.</title>
        <authorList>
            <person name="Yoshida K."/>
            <person name="Sommer R.J."/>
        </authorList>
    </citation>
    <scope>NUCLEOTIDE SEQUENCE</scope>
    <source>
        <strain evidence="2">RS0144</strain>
    </source>
</reference>
<keyword evidence="1" id="KW-0472">Membrane</keyword>
<evidence type="ECO:0000256" key="1">
    <source>
        <dbReference type="SAM" id="Phobius"/>
    </source>
</evidence>
<evidence type="ECO:0000313" key="3">
    <source>
        <dbReference type="Proteomes" id="UP001432027"/>
    </source>
</evidence>
<dbReference type="EMBL" id="BTSX01000006">
    <property type="protein sequence ID" value="GMT07223.1"/>
    <property type="molecule type" value="Genomic_DNA"/>
</dbReference>
<comment type="caution">
    <text evidence="2">The sequence shown here is derived from an EMBL/GenBank/DDBJ whole genome shotgun (WGS) entry which is preliminary data.</text>
</comment>
<keyword evidence="3" id="KW-1185">Reference proteome</keyword>
<protein>
    <submittedName>
        <fullName evidence="2">Uncharacterized protein</fullName>
    </submittedName>
</protein>
<gene>
    <name evidence="2" type="ORF">PENTCL1PPCAC_29397</name>
</gene>
<organism evidence="2 3">
    <name type="scientific">Pristionchus entomophagus</name>
    <dbReference type="NCBI Taxonomy" id="358040"/>
    <lineage>
        <taxon>Eukaryota</taxon>
        <taxon>Metazoa</taxon>
        <taxon>Ecdysozoa</taxon>
        <taxon>Nematoda</taxon>
        <taxon>Chromadorea</taxon>
        <taxon>Rhabditida</taxon>
        <taxon>Rhabditina</taxon>
        <taxon>Diplogasteromorpha</taxon>
        <taxon>Diplogasteroidea</taxon>
        <taxon>Neodiplogasteridae</taxon>
        <taxon>Pristionchus</taxon>
    </lineage>
</organism>